<dbReference type="Proteomes" id="UP001365128">
    <property type="component" value="Unassembled WGS sequence"/>
</dbReference>
<name>A0ABR1MNZ1_9PEZI</name>
<dbReference type="EMBL" id="JBBPDW010000003">
    <property type="protein sequence ID" value="KAK7554757.1"/>
    <property type="molecule type" value="Genomic_DNA"/>
</dbReference>
<evidence type="ECO:0000313" key="3">
    <source>
        <dbReference type="Proteomes" id="UP001365128"/>
    </source>
</evidence>
<proteinExistence type="predicted"/>
<comment type="caution">
    <text evidence="2">The sequence shown here is derived from an EMBL/GenBank/DDBJ whole genome shotgun (WGS) entry which is preliminary data.</text>
</comment>
<accession>A0ABR1MNZ1</accession>
<evidence type="ECO:0000313" key="2">
    <source>
        <dbReference type="EMBL" id="KAK7554757.1"/>
    </source>
</evidence>
<evidence type="ECO:0000256" key="1">
    <source>
        <dbReference type="SAM" id="MobiDB-lite"/>
    </source>
</evidence>
<keyword evidence="3" id="KW-1185">Reference proteome</keyword>
<reference evidence="2 3" key="1">
    <citation type="submission" date="2024-04" db="EMBL/GenBank/DDBJ databases">
        <title>Phyllosticta paracitricarpa is synonymous to the EU quarantine fungus P. citricarpa based on phylogenomic analyses.</title>
        <authorList>
            <consortium name="Lawrence Berkeley National Laboratory"/>
            <person name="Van Ingen-Buijs V.A."/>
            <person name="Van Westerhoven A.C."/>
            <person name="Haridas S."/>
            <person name="Skiadas P."/>
            <person name="Martin F."/>
            <person name="Groenewald J.Z."/>
            <person name="Crous P.W."/>
            <person name="Seidl M.F."/>
        </authorList>
    </citation>
    <scope>NUCLEOTIDE SEQUENCE [LARGE SCALE GENOMIC DNA]</scope>
    <source>
        <strain evidence="2 3">CBS 122670</strain>
    </source>
</reference>
<gene>
    <name evidence="2" type="ORF">IWX46DRAFT_624353</name>
</gene>
<protein>
    <submittedName>
        <fullName evidence="2">Uncharacterized protein</fullName>
    </submittedName>
</protein>
<feature type="compositionally biased region" description="Basic residues" evidence="1">
    <location>
        <begin position="164"/>
        <end position="173"/>
    </location>
</feature>
<organism evidence="2 3">
    <name type="scientific">Phyllosticta citricarpa</name>
    <dbReference type="NCBI Taxonomy" id="55181"/>
    <lineage>
        <taxon>Eukaryota</taxon>
        <taxon>Fungi</taxon>
        <taxon>Dikarya</taxon>
        <taxon>Ascomycota</taxon>
        <taxon>Pezizomycotina</taxon>
        <taxon>Dothideomycetes</taxon>
        <taxon>Dothideomycetes incertae sedis</taxon>
        <taxon>Botryosphaeriales</taxon>
        <taxon>Phyllostictaceae</taxon>
        <taxon>Phyllosticta</taxon>
    </lineage>
</organism>
<feature type="region of interest" description="Disordered" evidence="1">
    <location>
        <begin position="162"/>
        <end position="183"/>
    </location>
</feature>
<sequence>MFLASLGVFEKDEGETEERVGRALALLEGEDNSGRRGGCCGVDDDDDDDDGGGCGSGGGGGCGVDADGRGITAGGGWMLSRAFGGFEFSIDGFVIFGPSSTRPSQGEVRSERLWTEREVIGPAKVRVGRGEGGVEKPPHRVSSIIHRSFRGQPWAPGLAPAKTAARHPVRPKSAKAADGEHSSGIMSGHTISCMNSSAIELQYQMDALCDHGRHM</sequence>